<keyword evidence="2" id="KW-1185">Reference proteome</keyword>
<protein>
    <submittedName>
        <fullName evidence="1">Uncharacterized protein</fullName>
    </submittedName>
</protein>
<name>W0EGU7_9FIRM</name>
<evidence type="ECO:0000313" key="2">
    <source>
        <dbReference type="Proteomes" id="UP000010847"/>
    </source>
</evidence>
<evidence type="ECO:0000313" key="1">
    <source>
        <dbReference type="EMBL" id="AHF08429.1"/>
    </source>
</evidence>
<gene>
    <name evidence="1" type="ORF">DESME_02545</name>
</gene>
<sequence length="85" mass="9475">MVQQLSGTFNSSQIKGKDFLDFDRAQLEILFTYKKASVNSISYHISKRLDCGIAMAHLEIGAAHEGATCQWELLTGLEVARFKPV</sequence>
<reference evidence="1 2" key="1">
    <citation type="submission" date="2013-12" db="EMBL/GenBank/DDBJ databases">
        <authorList>
            <consortium name="DOE Joint Genome Institute"/>
            <person name="Smidt H."/>
            <person name="Huntemann M."/>
            <person name="Han J."/>
            <person name="Chen A."/>
            <person name="Kyrpides N."/>
            <person name="Mavromatis K."/>
            <person name="Markowitz V."/>
            <person name="Palaniappan K."/>
            <person name="Ivanova N."/>
            <person name="Schaumberg A."/>
            <person name="Pati A."/>
            <person name="Liolios K."/>
            <person name="Nordberg H.P."/>
            <person name="Cantor M.N."/>
            <person name="Hua S.X."/>
            <person name="Woyke T."/>
        </authorList>
    </citation>
    <scope>NUCLEOTIDE SEQUENCE [LARGE SCALE GENOMIC DNA]</scope>
    <source>
        <strain evidence="2">DSM 15288</strain>
    </source>
</reference>
<accession>W0EGU7</accession>
<dbReference type="AlphaFoldDB" id="W0EGU7"/>
<dbReference type="EMBL" id="CP007032">
    <property type="protein sequence ID" value="AHF08429.1"/>
    <property type="molecule type" value="Genomic_DNA"/>
</dbReference>
<proteinExistence type="predicted"/>
<dbReference type="HOGENOM" id="CLU_2507242_0_0_9"/>
<dbReference type="KEGG" id="dmt:DESME_02545"/>
<organism evidence="1 2">
    <name type="scientific">Desulfitobacterium metallireducens DSM 15288</name>
    <dbReference type="NCBI Taxonomy" id="871968"/>
    <lineage>
        <taxon>Bacteria</taxon>
        <taxon>Bacillati</taxon>
        <taxon>Bacillota</taxon>
        <taxon>Clostridia</taxon>
        <taxon>Eubacteriales</taxon>
        <taxon>Desulfitobacteriaceae</taxon>
        <taxon>Desulfitobacterium</taxon>
    </lineage>
</organism>
<dbReference type="Proteomes" id="UP000010847">
    <property type="component" value="Chromosome"/>
</dbReference>